<keyword evidence="3" id="KW-1185">Reference proteome</keyword>
<dbReference type="RefSeq" id="WP_273631475.1">
    <property type="nucleotide sequence ID" value="NZ_CP117167.1"/>
</dbReference>
<dbReference type="EMBL" id="CP117167">
    <property type="protein sequence ID" value="WCT13201.1"/>
    <property type="molecule type" value="Genomic_DNA"/>
</dbReference>
<sequence length="64" mass="7630">MKNIKKLLAATSIAFTLLVAAASTTQAQSLVIRTGHPVHHRYYHRPYHHAHYYHHPYHRPYHRY</sequence>
<gene>
    <name evidence="2" type="ORF">PQO05_04560</name>
</gene>
<feature type="chain" id="PRO_5047155535" evidence="1">
    <location>
        <begin position="22"/>
        <end position="64"/>
    </location>
</feature>
<evidence type="ECO:0000313" key="2">
    <source>
        <dbReference type="EMBL" id="WCT13201.1"/>
    </source>
</evidence>
<name>A0ABY7T9W6_9SPHI</name>
<reference evidence="2 3" key="1">
    <citation type="submission" date="2023-02" db="EMBL/GenBank/DDBJ databases">
        <title>Genome sequence of Mucilaginibacter jinjuensis strain KACC 16571.</title>
        <authorList>
            <person name="Kim S."/>
            <person name="Heo J."/>
            <person name="Kwon S.-W."/>
        </authorList>
    </citation>
    <scope>NUCLEOTIDE SEQUENCE [LARGE SCALE GENOMIC DNA]</scope>
    <source>
        <strain evidence="2 3">KACC 16571</strain>
    </source>
</reference>
<protein>
    <submittedName>
        <fullName evidence="2">Uncharacterized protein</fullName>
    </submittedName>
</protein>
<dbReference type="Proteomes" id="UP001216139">
    <property type="component" value="Chromosome"/>
</dbReference>
<evidence type="ECO:0000256" key="1">
    <source>
        <dbReference type="SAM" id="SignalP"/>
    </source>
</evidence>
<keyword evidence="1" id="KW-0732">Signal</keyword>
<proteinExistence type="predicted"/>
<organism evidence="2 3">
    <name type="scientific">Mucilaginibacter jinjuensis</name>
    <dbReference type="NCBI Taxonomy" id="1176721"/>
    <lineage>
        <taxon>Bacteria</taxon>
        <taxon>Pseudomonadati</taxon>
        <taxon>Bacteroidota</taxon>
        <taxon>Sphingobacteriia</taxon>
        <taxon>Sphingobacteriales</taxon>
        <taxon>Sphingobacteriaceae</taxon>
        <taxon>Mucilaginibacter</taxon>
    </lineage>
</organism>
<accession>A0ABY7T9W6</accession>
<feature type="signal peptide" evidence="1">
    <location>
        <begin position="1"/>
        <end position="21"/>
    </location>
</feature>
<evidence type="ECO:0000313" key="3">
    <source>
        <dbReference type="Proteomes" id="UP001216139"/>
    </source>
</evidence>